<dbReference type="AlphaFoldDB" id="A0A1J5Q1K4"/>
<name>A0A1J5Q1K4_9ZZZZ</name>
<comment type="caution">
    <text evidence="1">The sequence shown here is derived from an EMBL/GenBank/DDBJ whole genome shotgun (WGS) entry which is preliminary data.</text>
</comment>
<protein>
    <submittedName>
        <fullName evidence="1">Uncharacterized protein</fullName>
    </submittedName>
</protein>
<dbReference type="EMBL" id="MLJW01002699">
    <property type="protein sequence ID" value="OIQ73895.1"/>
    <property type="molecule type" value="Genomic_DNA"/>
</dbReference>
<gene>
    <name evidence="1" type="ORF">GALL_444630</name>
</gene>
<sequence length="117" mass="12226">MYSPGSSPVLPGAGMTYSRSGADVTVIVRVDPSAAGAVIVAVIWHTSGLPLASTPRLVHVIWPLVRASETRPRITDVESRPEPGIGVISRLLLAADPATTVTGANASRWPNSWAEST</sequence>
<accession>A0A1J5Q1K4</accession>
<organism evidence="1">
    <name type="scientific">mine drainage metagenome</name>
    <dbReference type="NCBI Taxonomy" id="410659"/>
    <lineage>
        <taxon>unclassified sequences</taxon>
        <taxon>metagenomes</taxon>
        <taxon>ecological metagenomes</taxon>
    </lineage>
</organism>
<proteinExistence type="predicted"/>
<reference evidence="1" key="1">
    <citation type="submission" date="2016-10" db="EMBL/GenBank/DDBJ databases">
        <title>Sequence of Gallionella enrichment culture.</title>
        <authorList>
            <person name="Poehlein A."/>
            <person name="Muehling M."/>
            <person name="Daniel R."/>
        </authorList>
    </citation>
    <scope>NUCLEOTIDE SEQUENCE</scope>
</reference>
<evidence type="ECO:0000313" key="1">
    <source>
        <dbReference type="EMBL" id="OIQ73895.1"/>
    </source>
</evidence>